<feature type="compositionally biased region" description="Polar residues" evidence="3">
    <location>
        <begin position="29"/>
        <end position="39"/>
    </location>
</feature>
<feature type="region of interest" description="Disordered" evidence="3">
    <location>
        <begin position="614"/>
        <end position="633"/>
    </location>
</feature>
<feature type="compositionally biased region" description="Basic and acidic residues" evidence="3">
    <location>
        <begin position="367"/>
        <end position="393"/>
    </location>
</feature>
<proteinExistence type="inferred from homology"/>
<feature type="compositionally biased region" description="Low complexity" evidence="3">
    <location>
        <begin position="808"/>
        <end position="821"/>
    </location>
</feature>
<feature type="compositionally biased region" description="Low complexity" evidence="3">
    <location>
        <begin position="67"/>
        <end position="78"/>
    </location>
</feature>
<dbReference type="GO" id="GO:0015630">
    <property type="term" value="C:microtubule cytoskeleton"/>
    <property type="evidence" value="ECO:0007669"/>
    <property type="project" value="TreeGrafter"/>
</dbReference>
<dbReference type="Proteomes" id="UP000264820">
    <property type="component" value="Unplaced"/>
</dbReference>
<feature type="compositionally biased region" description="Polar residues" evidence="3">
    <location>
        <begin position="164"/>
        <end position="183"/>
    </location>
</feature>
<keyword evidence="5" id="KW-1185">Reference proteome</keyword>
<evidence type="ECO:0000256" key="2">
    <source>
        <dbReference type="ARBA" id="ARBA00023054"/>
    </source>
</evidence>
<dbReference type="OMA" id="ACESMAH"/>
<reference evidence="4" key="2">
    <citation type="submission" date="2025-09" db="UniProtKB">
        <authorList>
            <consortium name="Ensembl"/>
        </authorList>
    </citation>
    <scope>IDENTIFICATION</scope>
</reference>
<dbReference type="OrthoDB" id="9948757at2759"/>
<evidence type="ECO:0000256" key="1">
    <source>
        <dbReference type="ARBA" id="ARBA00010949"/>
    </source>
</evidence>
<feature type="compositionally biased region" description="Polar residues" evidence="3">
    <location>
        <begin position="411"/>
        <end position="426"/>
    </location>
</feature>
<dbReference type="PANTHER" id="PTHR22461:SF2">
    <property type="entry name" value="SERINE-RICH COILED-COIL DOMAIN-CONTAINING PROTEIN 2"/>
    <property type="match status" value="1"/>
</dbReference>
<feature type="compositionally biased region" description="Low complexity" evidence="3">
    <location>
        <begin position="847"/>
        <end position="860"/>
    </location>
</feature>
<accession>A0A3Q2Y829</accession>
<name>A0A3Q2Y829_HIPCM</name>
<dbReference type="GO" id="GO:0008017">
    <property type="term" value="F:microtubule binding"/>
    <property type="evidence" value="ECO:0007669"/>
    <property type="project" value="TreeGrafter"/>
</dbReference>
<dbReference type="PANTHER" id="PTHR22461">
    <property type="entry name" value="SERINE-RICH COILED-COIL DOMAIN-CONTAINING PROTEIN 2-RELATED"/>
    <property type="match status" value="1"/>
</dbReference>
<dbReference type="GeneID" id="109510203"/>
<dbReference type="InterPro" id="IPR029627">
    <property type="entry name" value="CCSER"/>
</dbReference>
<organism evidence="4 5">
    <name type="scientific">Hippocampus comes</name>
    <name type="common">Tiger tail seahorse</name>
    <dbReference type="NCBI Taxonomy" id="109280"/>
    <lineage>
        <taxon>Eukaryota</taxon>
        <taxon>Metazoa</taxon>
        <taxon>Chordata</taxon>
        <taxon>Craniata</taxon>
        <taxon>Vertebrata</taxon>
        <taxon>Euteleostomi</taxon>
        <taxon>Actinopterygii</taxon>
        <taxon>Neopterygii</taxon>
        <taxon>Teleostei</taxon>
        <taxon>Neoteleostei</taxon>
        <taxon>Acanthomorphata</taxon>
        <taxon>Syngnathiaria</taxon>
        <taxon>Syngnathiformes</taxon>
        <taxon>Syngnathoidei</taxon>
        <taxon>Syngnathidae</taxon>
        <taxon>Hippocampus</taxon>
    </lineage>
</organism>
<feature type="region of interest" description="Disordered" evidence="3">
    <location>
        <begin position="566"/>
        <end position="597"/>
    </location>
</feature>
<dbReference type="GO" id="GO:0001578">
    <property type="term" value="P:microtubule bundle formation"/>
    <property type="evidence" value="ECO:0007669"/>
    <property type="project" value="TreeGrafter"/>
</dbReference>
<dbReference type="CTD" id="793969"/>
<dbReference type="AlphaFoldDB" id="A0A3Q2Y829"/>
<feature type="compositionally biased region" description="Basic and acidic residues" evidence="3">
    <location>
        <begin position="792"/>
        <end position="801"/>
    </location>
</feature>
<protein>
    <submittedName>
        <fullName evidence="4">Coiled-coil serine-rich protein 2a</fullName>
    </submittedName>
</protein>
<dbReference type="GeneTree" id="ENSGT00940000153912"/>
<feature type="region of interest" description="Disordered" evidence="3">
    <location>
        <begin position="1"/>
        <end position="187"/>
    </location>
</feature>
<feature type="compositionally biased region" description="Basic residues" evidence="3">
    <location>
        <begin position="580"/>
        <end position="589"/>
    </location>
</feature>
<evidence type="ECO:0000313" key="5">
    <source>
        <dbReference type="Proteomes" id="UP000264820"/>
    </source>
</evidence>
<feature type="region of interest" description="Disordered" evidence="3">
    <location>
        <begin position="745"/>
        <end position="901"/>
    </location>
</feature>
<feature type="compositionally biased region" description="Basic and acidic residues" evidence="3">
    <location>
        <begin position="148"/>
        <end position="158"/>
    </location>
</feature>
<dbReference type="RefSeq" id="XP_019715916.1">
    <property type="nucleotide sequence ID" value="XM_019860357.1"/>
</dbReference>
<feature type="compositionally biased region" description="Low complexity" evidence="3">
    <location>
        <begin position="113"/>
        <end position="125"/>
    </location>
</feature>
<keyword evidence="2" id="KW-0175">Coiled coil</keyword>
<evidence type="ECO:0000313" key="4">
    <source>
        <dbReference type="Ensembl" id="ENSHCOP00000013781.1"/>
    </source>
</evidence>
<feature type="compositionally biased region" description="Basic and acidic residues" evidence="3">
    <location>
        <begin position="748"/>
        <end position="758"/>
    </location>
</feature>
<sequence length="963" mass="102648">MEDKLSTGSAMVSRLPKFGGRSTSGGAGSLTNGSSSQDAKTAPAGACPNGAIRTSPFSLKWRRDEGTAPSSLSTLSSPGDGGKEKTRQLPPLAKEGKSASPGTPIMRRSGPLVVAAASSPKAAPKQPLKVAPKDGIKLGQSSLNGAPKADHSDAESRLARPKLSSGSPRSGSQDRLSQSSESLKTLELDKMVRSNSFTHFKQIPSPNSQPMIRSFSFNRAVELAKPLANTQLRPPRSSFLKPPQLSNGRLRLGLGALRVGQGGSGSSGGGTGGVQYSRTTAAASSLPTQAAAASSLPAPAAPSTPRALKKPLLSTCGLNKLLGNSRASLGFKQAKPAQAKQQKTILPAWVKGGVKPSSIPPCGDAEPGGKDEEADGRNGADRRITDGGEKDKSGVLGPSSDQAVADGQEDMSLSSASSFDQGNTSEDFLDDLDSVGDVFSDGDPHDSKKINSVLNETNDWEPSGHDEESPMQDSQGALVKSPETGDVCLASSLELSPSNSSGGTYMWDEEGLEPLSGPGTYLCDPYDDSELNSMDILNDLHSPGVEEVDDDDLMLDVDLPEDGLHDFDRMSNGVSGPRRQGQRRRHHRWNGPDHFPNDGRAPFFHHYDSLKSSRMSLPAAPSEARRQGHAPAPVPDELSLEHMSQDCTLVKNQLLRLKNLLQLEDPDSPADVSGEIGGNTNTVSQFEELLKEVHMLREELRSRDKTIVQLTLQCQQLQQHQREQVLARERQVRCRCQQQRAPSLLRQPADKLPQRPCDKATQTHWRPPSHALQIPFNLTERFRPGKPVKTLPTEDHSDPTRDAGAYFDAPLDGPASDASAPADPPQLSHRRGIQCPSSGLRRERRAPAAASRDPVAAASVHGEGTSHPAVRPLRQSSSLKPLASRSRQLPPPSRGLPCFHVGPRQQLPGPCRASPLLPCGISEPPGDLHGDANPQNANRGSLQETAKMIGPSGRLCLPKPKVP</sequence>
<feature type="compositionally biased region" description="Polar residues" evidence="3">
    <location>
        <begin position="1"/>
        <end position="10"/>
    </location>
</feature>
<feature type="region of interest" description="Disordered" evidence="3">
    <location>
        <begin position="350"/>
        <end position="479"/>
    </location>
</feature>
<reference evidence="4" key="1">
    <citation type="submission" date="2025-08" db="UniProtKB">
        <authorList>
            <consortium name="Ensembl"/>
        </authorList>
    </citation>
    <scope>IDENTIFICATION</scope>
</reference>
<comment type="similarity">
    <text evidence="1">Belongs to the CCSER family.</text>
</comment>
<feature type="region of interest" description="Disordered" evidence="3">
    <location>
        <begin position="922"/>
        <end position="963"/>
    </location>
</feature>
<feature type="compositionally biased region" description="Polar residues" evidence="3">
    <location>
        <begin position="933"/>
        <end position="944"/>
    </location>
</feature>
<evidence type="ECO:0000256" key="3">
    <source>
        <dbReference type="SAM" id="MobiDB-lite"/>
    </source>
</evidence>
<dbReference type="Ensembl" id="ENSHCOT00000021216.1">
    <property type="protein sequence ID" value="ENSHCOP00000013781.1"/>
    <property type="gene ID" value="ENSHCOG00000000474.1"/>
</dbReference>
<dbReference type="STRING" id="109280.ENSHCOP00000013781"/>